<name>A0A1X9ZIM2_9CHLO</name>
<dbReference type="Pfam" id="PF01783">
    <property type="entry name" value="Ribosomal_L32p"/>
    <property type="match status" value="1"/>
</dbReference>
<dbReference type="InterPro" id="IPR002677">
    <property type="entry name" value="Ribosomal_bL32"/>
</dbReference>
<accession>A0A1X9ZIM2</accession>
<evidence type="ECO:0000256" key="2">
    <source>
        <dbReference type="ARBA" id="ARBA00022980"/>
    </source>
</evidence>
<comment type="similarity">
    <text evidence="1">Belongs to the bacterial ribosomal protein bL32 family.</text>
</comment>
<evidence type="ECO:0000313" key="4">
    <source>
        <dbReference type="EMBL" id="ARS45064.1"/>
    </source>
</evidence>
<dbReference type="EMBL" id="KY766994">
    <property type="protein sequence ID" value="ARS45064.1"/>
    <property type="molecule type" value="Genomic_DNA"/>
</dbReference>
<proteinExistence type="inferred from homology"/>
<dbReference type="AlphaFoldDB" id="A0A1X9ZIM2"/>
<evidence type="ECO:0000256" key="1">
    <source>
        <dbReference type="ARBA" id="ARBA00008560"/>
    </source>
</evidence>
<organism evidence="4">
    <name type="scientific">Ostreobium sp. HV05007bc</name>
    <dbReference type="NCBI Taxonomy" id="1940403"/>
    <lineage>
        <taxon>Eukaryota</taxon>
        <taxon>Viridiplantae</taxon>
        <taxon>Chlorophyta</taxon>
        <taxon>core chlorophytes</taxon>
        <taxon>Ulvophyceae</taxon>
        <taxon>TCBD clade</taxon>
        <taxon>Bryopsidales</taxon>
        <taxon>Ostreobineae</taxon>
        <taxon>Ostreobiaceae</taxon>
        <taxon>Ostreobium</taxon>
    </lineage>
</organism>
<protein>
    <submittedName>
        <fullName evidence="4">Ribosomal protein L32</fullName>
    </submittedName>
</protein>
<gene>
    <name evidence="4" type="primary">rpl32</name>
</gene>
<dbReference type="GO" id="GO:0015934">
    <property type="term" value="C:large ribosomal subunit"/>
    <property type="evidence" value="ECO:0007669"/>
    <property type="project" value="InterPro"/>
</dbReference>
<evidence type="ECO:0000256" key="3">
    <source>
        <dbReference type="ARBA" id="ARBA00023274"/>
    </source>
</evidence>
<dbReference type="GO" id="GO:0006412">
    <property type="term" value="P:translation"/>
    <property type="evidence" value="ECO:0007669"/>
    <property type="project" value="InterPro"/>
</dbReference>
<keyword evidence="4" id="KW-0150">Chloroplast</keyword>
<geneLocation type="chloroplast" evidence="4"/>
<sequence length="45" mass="5357">MAVPKRRLSKSRTKVRKKIWKNKAKRKALNALNWANLLIKNLQKN</sequence>
<dbReference type="GO" id="GO:0003735">
    <property type="term" value="F:structural constituent of ribosome"/>
    <property type="evidence" value="ECO:0007669"/>
    <property type="project" value="InterPro"/>
</dbReference>
<keyword evidence="3" id="KW-0687">Ribonucleoprotein</keyword>
<reference evidence="4" key="1">
    <citation type="submission" date="2017-03" db="EMBL/GenBank/DDBJ databases">
        <title>Phylogenetic position of the coral symbiont Ostreobium (Ulvophyceae) inferred from chloroplast genome data.</title>
        <authorList>
            <person name="Verbruggen H."/>
            <person name="Marcelino V.R."/>
            <person name="Guiry M.D."/>
            <person name="Cremen M.C."/>
            <person name="Jackson C.J."/>
        </authorList>
    </citation>
    <scope>NUCLEOTIDE SEQUENCE</scope>
    <source>
        <strain evidence="4">SN155</strain>
    </source>
</reference>
<keyword evidence="2 4" id="KW-0689">Ribosomal protein</keyword>
<keyword evidence="4" id="KW-0934">Plastid</keyword>